<accession>A0A284R3I9</accession>
<dbReference type="OrthoDB" id="3184970at2759"/>
<proteinExistence type="predicted"/>
<dbReference type="AlphaFoldDB" id="A0A284R3I9"/>
<gene>
    <name evidence="1" type="ORF">ARMOST_06629</name>
</gene>
<protein>
    <submittedName>
        <fullName evidence="1">Uncharacterized protein</fullName>
    </submittedName>
</protein>
<keyword evidence="2" id="KW-1185">Reference proteome</keyword>
<name>A0A284R3I9_ARMOS</name>
<organism evidence="1 2">
    <name type="scientific">Armillaria ostoyae</name>
    <name type="common">Armillaria root rot fungus</name>
    <dbReference type="NCBI Taxonomy" id="47428"/>
    <lineage>
        <taxon>Eukaryota</taxon>
        <taxon>Fungi</taxon>
        <taxon>Dikarya</taxon>
        <taxon>Basidiomycota</taxon>
        <taxon>Agaricomycotina</taxon>
        <taxon>Agaricomycetes</taxon>
        <taxon>Agaricomycetidae</taxon>
        <taxon>Agaricales</taxon>
        <taxon>Marasmiineae</taxon>
        <taxon>Physalacriaceae</taxon>
        <taxon>Armillaria</taxon>
    </lineage>
</organism>
<dbReference type="Proteomes" id="UP000219338">
    <property type="component" value="Unassembled WGS sequence"/>
</dbReference>
<evidence type="ECO:0000313" key="2">
    <source>
        <dbReference type="Proteomes" id="UP000219338"/>
    </source>
</evidence>
<evidence type="ECO:0000313" key="1">
    <source>
        <dbReference type="EMBL" id="SJL03277.1"/>
    </source>
</evidence>
<sequence length="284" mass="31853">MKRPPGLMMLHICGFGEEAARCGWVPANWTSLQTMPRISFEQLTIYWNSLRFCHQLTTCDCTIQRYWRPYGVLLRAAARWDELVCVPLLFISLGASARTPIALSTAGSRGQPLRSVLYHNVSLLYDFYSTSTPQSRQTMSICRVSLGPCAGNSTNTNTTSMSVQILVTRCRHVRILVPWHLPPTSISPSILTSPFKTIDPIPEASSILDLLLAAHKYRVYAAISSCKNALRPMIPAHSLPILSMALRWKDRLLIDEAAERAVAPLYSRWTLCVWRFGPYTIALG</sequence>
<reference evidence="2" key="1">
    <citation type="journal article" date="2017" name="Nat. Ecol. Evol.">
        <title>Genome expansion and lineage-specific genetic innovations in the forest pathogenic fungi Armillaria.</title>
        <authorList>
            <person name="Sipos G."/>
            <person name="Prasanna A.N."/>
            <person name="Walter M.C."/>
            <person name="O'Connor E."/>
            <person name="Balint B."/>
            <person name="Krizsan K."/>
            <person name="Kiss B."/>
            <person name="Hess J."/>
            <person name="Varga T."/>
            <person name="Slot J."/>
            <person name="Riley R."/>
            <person name="Boka B."/>
            <person name="Rigling D."/>
            <person name="Barry K."/>
            <person name="Lee J."/>
            <person name="Mihaltcheva S."/>
            <person name="LaButti K."/>
            <person name="Lipzen A."/>
            <person name="Waldron R."/>
            <person name="Moloney N.M."/>
            <person name="Sperisen C."/>
            <person name="Kredics L."/>
            <person name="Vagvoelgyi C."/>
            <person name="Patrignani A."/>
            <person name="Fitzpatrick D."/>
            <person name="Nagy I."/>
            <person name="Doyle S."/>
            <person name="Anderson J.B."/>
            <person name="Grigoriev I.V."/>
            <person name="Gueldener U."/>
            <person name="Muensterkoetter M."/>
            <person name="Nagy L.G."/>
        </authorList>
    </citation>
    <scope>NUCLEOTIDE SEQUENCE [LARGE SCALE GENOMIC DNA]</scope>
    <source>
        <strain evidence="2">C18/9</strain>
    </source>
</reference>
<dbReference type="EMBL" id="FUEG01000004">
    <property type="protein sequence ID" value="SJL03277.1"/>
    <property type="molecule type" value="Genomic_DNA"/>
</dbReference>